<dbReference type="KEGG" id="spar:SPRG_20735"/>
<dbReference type="Proteomes" id="UP000030745">
    <property type="component" value="Unassembled WGS sequence"/>
</dbReference>
<dbReference type="OrthoDB" id="10344125at2759"/>
<reference evidence="2 3" key="1">
    <citation type="journal article" date="2013" name="PLoS Genet.">
        <title>Distinctive expansion of potential virulence genes in the genome of the oomycete fish pathogen Saprolegnia parasitica.</title>
        <authorList>
            <person name="Jiang R.H."/>
            <person name="de Bruijn I."/>
            <person name="Haas B.J."/>
            <person name="Belmonte R."/>
            <person name="Lobach L."/>
            <person name="Christie J."/>
            <person name="van den Ackerveken G."/>
            <person name="Bottin A."/>
            <person name="Bulone V."/>
            <person name="Diaz-Moreno S.M."/>
            <person name="Dumas B."/>
            <person name="Fan L."/>
            <person name="Gaulin E."/>
            <person name="Govers F."/>
            <person name="Grenville-Briggs L.J."/>
            <person name="Horner N.R."/>
            <person name="Levin J.Z."/>
            <person name="Mammella M."/>
            <person name="Meijer H.J."/>
            <person name="Morris P."/>
            <person name="Nusbaum C."/>
            <person name="Oome S."/>
            <person name="Phillips A.J."/>
            <person name="van Rooyen D."/>
            <person name="Rzeszutek E."/>
            <person name="Saraiva M."/>
            <person name="Secombes C.J."/>
            <person name="Seidl M.F."/>
            <person name="Snel B."/>
            <person name="Stassen J.H."/>
            <person name="Sykes S."/>
            <person name="Tripathy S."/>
            <person name="van den Berg H."/>
            <person name="Vega-Arreguin J.C."/>
            <person name="Wawra S."/>
            <person name="Young S.K."/>
            <person name="Zeng Q."/>
            <person name="Dieguez-Uribeondo J."/>
            <person name="Russ C."/>
            <person name="Tyler B.M."/>
            <person name="van West P."/>
        </authorList>
    </citation>
    <scope>NUCLEOTIDE SEQUENCE [LARGE SCALE GENOMIC DNA]</scope>
    <source>
        <strain evidence="2 3">CBS 223.65</strain>
    </source>
</reference>
<accession>A0A067C3J9</accession>
<proteinExistence type="predicted"/>
<dbReference type="RefSeq" id="XP_012204025.1">
    <property type="nucleotide sequence ID" value="XM_012348635.1"/>
</dbReference>
<organism evidence="2 3">
    <name type="scientific">Saprolegnia parasitica (strain CBS 223.65)</name>
    <dbReference type="NCBI Taxonomy" id="695850"/>
    <lineage>
        <taxon>Eukaryota</taxon>
        <taxon>Sar</taxon>
        <taxon>Stramenopiles</taxon>
        <taxon>Oomycota</taxon>
        <taxon>Saprolegniomycetes</taxon>
        <taxon>Saprolegniales</taxon>
        <taxon>Saprolegniaceae</taxon>
        <taxon>Saprolegnia</taxon>
    </lineage>
</organism>
<gene>
    <name evidence="2" type="ORF">SPRG_20735</name>
</gene>
<keyword evidence="1" id="KW-0732">Signal</keyword>
<evidence type="ECO:0000313" key="3">
    <source>
        <dbReference type="Proteomes" id="UP000030745"/>
    </source>
</evidence>
<dbReference type="EMBL" id="KK583233">
    <property type="protein sequence ID" value="KDO25359.1"/>
    <property type="molecule type" value="Genomic_DNA"/>
</dbReference>
<feature type="non-terminal residue" evidence="2">
    <location>
        <position position="653"/>
    </location>
</feature>
<dbReference type="STRING" id="695850.A0A067C3J9"/>
<dbReference type="GeneID" id="24141783"/>
<sequence>MATTSLWANPVVRLLLLGTLDDASPLYHLRGHTDILRTIVEHLRVLWRSQLLHDERGYVKLGDIGLLPGDIDRDEVLRHNSLLVDFPPPLTHLVDGETQPKPYHVNMMPFIIGQARTTLPTECRRYLTVHEGIVEVNTSQRRPGLHVEAPNGSKLMNKAGAGQSHSEEARDTLGRGWVHTNHLIGGIYMASTIANSCRVWNTVVADENDIVGAHGDVDVLHGVLDRERDDYYEPQANELYWITDRTPHESLPVTETQFQQYFRFVTSNISHWFAEHSTPNPLGIQPTAAIVYGNKFTGAGFSDLRRRNRIKQKRLRERVAAERRSLRAQVATLCKALAASAHKPNETLLSWKTIAAGLARSTVESRLSSVMLRQELERTLTLSGRIQAWVASMHPSRTLLPAAPFSWINVTLVDDIASRKVGLDWYTQHLYFNTERMVALCNFPSHGAIMDNLILELGQDLVDLIGRIQIDYEQPLEATYALLRDTIWAELRGDTHSFVSEFLDQELTQAIDPTMLYRRTVLEVDESNYYVCREFTSDDRIVFLFGNFSQDARQPENHRWRPRLFWYILERHGPNRTRLKVIMYNGPKMVYGRLNTWRNVLESVNEYNPEKTDAQLFARYRELVDEQFYHLLRVDYASLTLQAGEIDRSAVEN</sequence>
<protein>
    <submittedName>
        <fullName evidence="2">Uncharacterized protein</fullName>
    </submittedName>
</protein>
<dbReference type="VEuPathDB" id="FungiDB:SPRG_20735"/>
<keyword evidence="3" id="KW-1185">Reference proteome</keyword>
<evidence type="ECO:0000256" key="1">
    <source>
        <dbReference type="SAM" id="SignalP"/>
    </source>
</evidence>
<feature type="chain" id="PRO_5001638152" evidence="1">
    <location>
        <begin position="26"/>
        <end position="653"/>
    </location>
</feature>
<dbReference type="AlphaFoldDB" id="A0A067C3J9"/>
<feature type="signal peptide" evidence="1">
    <location>
        <begin position="1"/>
        <end position="25"/>
    </location>
</feature>
<name>A0A067C3J9_SAPPC</name>
<evidence type="ECO:0000313" key="2">
    <source>
        <dbReference type="EMBL" id="KDO25359.1"/>
    </source>
</evidence>